<evidence type="ECO:0000256" key="1">
    <source>
        <dbReference type="ARBA" id="ARBA00023015"/>
    </source>
</evidence>
<organism evidence="5 6">
    <name type="scientific">Gynuella sunshinyii YC6258</name>
    <dbReference type="NCBI Taxonomy" id="1445510"/>
    <lineage>
        <taxon>Bacteria</taxon>
        <taxon>Pseudomonadati</taxon>
        <taxon>Pseudomonadota</taxon>
        <taxon>Gammaproteobacteria</taxon>
        <taxon>Oceanospirillales</taxon>
        <taxon>Saccharospirillaceae</taxon>
        <taxon>Gynuella</taxon>
    </lineage>
</organism>
<dbReference type="Proteomes" id="UP000032266">
    <property type="component" value="Chromosome"/>
</dbReference>
<keyword evidence="2 5" id="KW-0238">DNA-binding</keyword>
<evidence type="ECO:0000256" key="2">
    <source>
        <dbReference type="ARBA" id="ARBA00023125"/>
    </source>
</evidence>
<name>A0A0C5VT28_9GAMM</name>
<keyword evidence="1" id="KW-0805">Transcription regulation</keyword>
<dbReference type="InterPro" id="IPR018060">
    <property type="entry name" value="HTH_AraC"/>
</dbReference>
<gene>
    <name evidence="5" type="ORF">YC6258_05789</name>
</gene>
<dbReference type="STRING" id="1445510.YC6258_05789"/>
<protein>
    <submittedName>
        <fullName evidence="5">AraC-type DNA-binding domain-containing protein</fullName>
    </submittedName>
</protein>
<dbReference type="InterPro" id="IPR009057">
    <property type="entry name" value="Homeodomain-like_sf"/>
</dbReference>
<dbReference type="Gene3D" id="1.10.10.60">
    <property type="entry name" value="Homeodomain-like"/>
    <property type="match status" value="1"/>
</dbReference>
<dbReference type="PANTHER" id="PTHR43280">
    <property type="entry name" value="ARAC-FAMILY TRANSCRIPTIONAL REGULATOR"/>
    <property type="match status" value="1"/>
</dbReference>
<evidence type="ECO:0000259" key="4">
    <source>
        <dbReference type="PROSITE" id="PS01124"/>
    </source>
</evidence>
<dbReference type="PROSITE" id="PS01124">
    <property type="entry name" value="HTH_ARAC_FAMILY_2"/>
    <property type="match status" value="1"/>
</dbReference>
<dbReference type="EMBL" id="CP007142">
    <property type="protein sequence ID" value="AJQ97817.1"/>
    <property type="molecule type" value="Genomic_DNA"/>
</dbReference>
<dbReference type="GO" id="GO:0003700">
    <property type="term" value="F:DNA-binding transcription factor activity"/>
    <property type="evidence" value="ECO:0007669"/>
    <property type="project" value="InterPro"/>
</dbReference>
<proteinExistence type="predicted"/>
<sequence>MSLAICSSPFPLDAIHAAPSLSTASIIKQQQLIQSTCDYLFRNLDKTHTLSSICKVMHTNKNTLSLAFKQQLNMGVSSWLRKKRMEKARELLLTTDMNIQEISNQVGYSDQANFSTTFKAFYHHSPLQLRKQDQHDE</sequence>
<dbReference type="SMART" id="SM00342">
    <property type="entry name" value="HTH_ARAC"/>
    <property type="match status" value="1"/>
</dbReference>
<evidence type="ECO:0000313" key="6">
    <source>
        <dbReference type="Proteomes" id="UP000032266"/>
    </source>
</evidence>
<dbReference type="KEGG" id="gsn:YC6258_05789"/>
<keyword evidence="3" id="KW-0804">Transcription</keyword>
<dbReference type="RefSeq" id="WP_169749033.1">
    <property type="nucleotide sequence ID" value="NZ_CP007142.1"/>
</dbReference>
<accession>A0A0C5VT28</accession>
<dbReference type="GO" id="GO:0043565">
    <property type="term" value="F:sequence-specific DNA binding"/>
    <property type="evidence" value="ECO:0007669"/>
    <property type="project" value="InterPro"/>
</dbReference>
<dbReference type="HOGENOM" id="CLU_000445_81_14_6"/>
<evidence type="ECO:0000313" key="5">
    <source>
        <dbReference type="EMBL" id="AJQ97817.1"/>
    </source>
</evidence>
<keyword evidence="6" id="KW-1185">Reference proteome</keyword>
<dbReference type="AlphaFoldDB" id="A0A0C5VT28"/>
<reference evidence="5 6" key="1">
    <citation type="submission" date="2014-01" db="EMBL/GenBank/DDBJ databases">
        <title>Full genme sequencing of cellulolytic bacterium Gynuella sunshinyii YC6258T gen. nov., sp. nov.</title>
        <authorList>
            <person name="Khan H."/>
            <person name="Chung E.J."/>
            <person name="Chung Y.R."/>
        </authorList>
    </citation>
    <scope>NUCLEOTIDE SEQUENCE [LARGE SCALE GENOMIC DNA]</scope>
    <source>
        <strain evidence="5 6">YC6258</strain>
    </source>
</reference>
<feature type="domain" description="HTH araC/xylS-type" evidence="4">
    <location>
        <begin position="34"/>
        <end position="132"/>
    </location>
</feature>
<dbReference type="PANTHER" id="PTHR43280:SF2">
    <property type="entry name" value="HTH-TYPE TRANSCRIPTIONAL REGULATOR EXSA"/>
    <property type="match status" value="1"/>
</dbReference>
<dbReference type="SUPFAM" id="SSF46689">
    <property type="entry name" value="Homeodomain-like"/>
    <property type="match status" value="2"/>
</dbReference>
<evidence type="ECO:0000256" key="3">
    <source>
        <dbReference type="ARBA" id="ARBA00023163"/>
    </source>
</evidence>
<dbReference type="Pfam" id="PF12833">
    <property type="entry name" value="HTH_18"/>
    <property type="match status" value="1"/>
</dbReference>